<feature type="disulfide bond" evidence="6">
    <location>
        <begin position="795"/>
        <end position="822"/>
    </location>
</feature>
<evidence type="ECO:0000256" key="7">
    <source>
        <dbReference type="PROSITE-ProRule" id="PRU00461"/>
    </source>
</evidence>
<evidence type="ECO:0000256" key="3">
    <source>
        <dbReference type="ARBA" id="ARBA00022737"/>
    </source>
</evidence>
<dbReference type="PANTHER" id="PTHR46513">
    <property type="entry name" value="VITELLOGENIN RECEPTOR-LIKE PROTEIN-RELATED-RELATED"/>
    <property type="match status" value="1"/>
</dbReference>
<dbReference type="InterPro" id="IPR050778">
    <property type="entry name" value="Cueball_EGF_LRP_Nidogen"/>
</dbReference>
<dbReference type="Gene3D" id="2.10.70.10">
    <property type="entry name" value="Complement Module, domain 1"/>
    <property type="match status" value="1"/>
</dbReference>
<dbReference type="InterPro" id="IPR000742">
    <property type="entry name" value="EGF"/>
</dbReference>
<dbReference type="InterPro" id="IPR000033">
    <property type="entry name" value="LDLR_classB_rpt"/>
</dbReference>
<feature type="domain" description="HYR" evidence="11">
    <location>
        <begin position="684"/>
        <end position="763"/>
    </location>
</feature>
<evidence type="ECO:0000256" key="2">
    <source>
        <dbReference type="ARBA" id="ARBA00022729"/>
    </source>
</evidence>
<name>A0A6P4ZVJ0_BRABE</name>
<keyword evidence="1" id="KW-0245">EGF-like domain</keyword>
<dbReference type="SMART" id="SM01411">
    <property type="entry name" value="Ephrin_rec_like"/>
    <property type="match status" value="1"/>
</dbReference>
<evidence type="ECO:0000259" key="12">
    <source>
        <dbReference type="PROSITE" id="PS50923"/>
    </source>
</evidence>
<evidence type="ECO:0000256" key="9">
    <source>
        <dbReference type="SAM" id="Phobius"/>
    </source>
</evidence>
<reference evidence="14" key="1">
    <citation type="submission" date="2025-08" db="UniProtKB">
        <authorList>
            <consortium name="RefSeq"/>
        </authorList>
    </citation>
    <scope>IDENTIFICATION</scope>
    <source>
        <tissue evidence="14">Gonad</tissue>
    </source>
</reference>
<dbReference type="GO" id="GO:0017147">
    <property type="term" value="F:Wnt-protein binding"/>
    <property type="evidence" value="ECO:0007669"/>
    <property type="project" value="TreeGrafter"/>
</dbReference>
<dbReference type="Gene3D" id="2.120.10.30">
    <property type="entry name" value="TolB, C-terminal domain"/>
    <property type="match status" value="2"/>
</dbReference>
<feature type="domain" description="Sushi" evidence="12">
    <location>
        <begin position="766"/>
        <end position="824"/>
    </location>
</feature>
<protein>
    <submittedName>
        <fullName evidence="14">Low-density lipoprotein receptor-related protein 4-like isoform X1</fullName>
    </submittedName>
</protein>
<dbReference type="Proteomes" id="UP000515135">
    <property type="component" value="Unplaced"/>
</dbReference>
<proteinExistence type="predicted"/>
<sequence length="1185" mass="130911">MRRVQLPRMLRCIFVLLAVLSQSNAARSGAASGKELTFLVYASGDTGEVVRLTPGRGGVWTRAVIDRGIRPVAVDYDPVEQRVYWSDVENRCIKRVFLNGTGSEVFMTRFMGTVDGLSVDVQNRRLYFSNMNSVRAGTWISSWQRIEMVGLDRRNRKRVIETNLGKPRAVVVHRGFLYFSDWGSQPRISRADLDGGNRLTLQSANVYNPNGLATDGQALFWTDSRLALDSAASIEKSSLLGGNRTTVNFRVKVPFGITLGDDYVFFSDWDERAIFRGNMRNGEIVSVVKNISHPMGLQYYKGPQYVDLTARNPCDTSGCSHICVPIRGGYRCQCPDVGGLVLTDDGKRCVEPDNFLLVADYNEIRMLSFDTRDTTAYPIIQLDGAPNIVALTYDPEEKFVYWSSVNTGMVSRGRLTGEEISYVKLFGGGIDGMAIDVDGRTLYWSDGIAGTIEMLDLGTFAHKVAVKDVDKPRAITMDPIRSYLFWSDWGKEPKIERASLTGGNRTTLVGRDLESPNGLAVDADEGRLYFADGTLRKIESIAEEGGNRREVSTISQKMDHIYGLAKVGPALFYSDWKTQSVAMTDLVTGRIDKVITDLIRPTEIHAHHPKELKVSGMCATGRSPCSHTCVSVPGGVRCACPPGMRVAADRVTCVDDTSTPGNDVTTSINEITTNSIETTTLLDKTGTPGPVLACPADVMKEVPRAPVMITWKQPRLVGNGAILMAECSRKPGLFYRGSTAVTCWVVDSKGTKNTCRFNVSIIVKTVECPPVLSPTNGNYTCKIAKTGKQRCRMECQERFSPYPDAKFTCTPMGEWRDPIPLCIGDVERPKMFRRFISFFLPVPCQSISSVLPLDITGKLLNYIVPLQPCKPLSQDASCLSVKASCSAGYSARRRRQAGPENGVAVNMTVTINARQDPIRLRRLENSTTERILRLLRTGNFSYDNGNRVYRIAADGVVVSDVNVLCGYGRMKLSKGCVKCPSGTFYNETANLCQYCVLNNYQPNPGQTSCRLCPWGTGTAGVGAFDIKQCDRSNLPPTERPRNSENTIPTYLLNNKGPGVLLFLYIAAGCVGFILLSAALAAICYPPSMGDPNRGNDKKNEMAGNCVQPNMTTLTRKNRAFGWDDEAETDNREKDQSTSTFQTGRKWREGNGKSSQLEGAPSRDVNLYYNETQRSQKVTYLKQNNF</sequence>
<keyword evidence="2 10" id="KW-0732">Signal</keyword>
<feature type="signal peptide" evidence="10">
    <location>
        <begin position="1"/>
        <end position="25"/>
    </location>
</feature>
<dbReference type="InterPro" id="IPR011641">
    <property type="entry name" value="Tyr-kin_ephrin_A/B_rcpt-like"/>
</dbReference>
<keyword evidence="9" id="KW-0472">Membrane</keyword>
<keyword evidence="9" id="KW-1133">Transmembrane helix</keyword>
<dbReference type="PROSITE" id="PS50923">
    <property type="entry name" value="SUSHI"/>
    <property type="match status" value="1"/>
</dbReference>
<dbReference type="SUPFAM" id="SSF57184">
    <property type="entry name" value="Growth factor receptor domain"/>
    <property type="match status" value="1"/>
</dbReference>
<keyword evidence="6" id="KW-0768">Sushi</keyword>
<dbReference type="Pfam" id="PF07699">
    <property type="entry name" value="Ephrin_rec_like"/>
    <property type="match status" value="1"/>
</dbReference>
<dbReference type="InterPro" id="IPR001881">
    <property type="entry name" value="EGF-like_Ca-bd_dom"/>
</dbReference>
<feature type="repeat" description="LDL-receptor class B" evidence="7">
    <location>
        <begin position="482"/>
        <end position="525"/>
    </location>
</feature>
<dbReference type="KEGG" id="bbel:109485957"/>
<dbReference type="CDD" id="cd00053">
    <property type="entry name" value="EGF"/>
    <property type="match status" value="1"/>
</dbReference>
<evidence type="ECO:0000256" key="4">
    <source>
        <dbReference type="ARBA" id="ARBA00023157"/>
    </source>
</evidence>
<dbReference type="FunFam" id="2.10.50.10:FF:000120">
    <property type="entry name" value="Uncharacterized protein"/>
    <property type="match status" value="1"/>
</dbReference>
<feature type="transmembrane region" description="Helical" evidence="9">
    <location>
        <begin position="1061"/>
        <end position="1084"/>
    </location>
</feature>
<feature type="repeat" description="LDL-receptor class B" evidence="7">
    <location>
        <begin position="175"/>
        <end position="218"/>
    </location>
</feature>
<keyword evidence="4 6" id="KW-1015">Disulfide bond</keyword>
<dbReference type="InterPro" id="IPR000436">
    <property type="entry name" value="Sushi_SCR_CCP_dom"/>
</dbReference>
<dbReference type="InterPro" id="IPR035976">
    <property type="entry name" value="Sushi/SCR/CCP_sf"/>
</dbReference>
<dbReference type="AlphaFoldDB" id="A0A6P4ZVJ0"/>
<keyword evidence="13" id="KW-1185">Reference proteome</keyword>
<dbReference type="GO" id="GO:0005886">
    <property type="term" value="C:plasma membrane"/>
    <property type="evidence" value="ECO:0007669"/>
    <property type="project" value="TreeGrafter"/>
</dbReference>
<dbReference type="Pfam" id="PF00058">
    <property type="entry name" value="Ldl_recept_b"/>
    <property type="match status" value="2"/>
</dbReference>
<evidence type="ECO:0000256" key="5">
    <source>
        <dbReference type="ARBA" id="ARBA00023180"/>
    </source>
</evidence>
<dbReference type="SMART" id="SM00179">
    <property type="entry name" value="EGF_CA"/>
    <property type="match status" value="2"/>
</dbReference>
<dbReference type="InterPro" id="IPR003410">
    <property type="entry name" value="HYR_dom"/>
</dbReference>
<dbReference type="InterPro" id="IPR011042">
    <property type="entry name" value="6-blade_b-propeller_TolB-like"/>
</dbReference>
<organism evidence="13 14">
    <name type="scientific">Branchiostoma belcheri</name>
    <name type="common">Amphioxus</name>
    <dbReference type="NCBI Taxonomy" id="7741"/>
    <lineage>
        <taxon>Eukaryota</taxon>
        <taxon>Metazoa</taxon>
        <taxon>Chordata</taxon>
        <taxon>Cephalochordata</taxon>
        <taxon>Leptocardii</taxon>
        <taxon>Amphioxiformes</taxon>
        <taxon>Branchiostomatidae</taxon>
        <taxon>Branchiostoma</taxon>
    </lineage>
</organism>
<evidence type="ECO:0000313" key="14">
    <source>
        <dbReference type="RefSeq" id="XP_019645220.1"/>
    </source>
</evidence>
<evidence type="ECO:0000256" key="1">
    <source>
        <dbReference type="ARBA" id="ARBA00022536"/>
    </source>
</evidence>
<dbReference type="CDD" id="cd00033">
    <property type="entry name" value="CCP"/>
    <property type="match status" value="1"/>
</dbReference>
<dbReference type="GeneID" id="109485957"/>
<dbReference type="InterPro" id="IPR009030">
    <property type="entry name" value="Growth_fac_rcpt_cys_sf"/>
</dbReference>
<feature type="chain" id="PRO_5028125566" evidence="10">
    <location>
        <begin position="26"/>
        <end position="1185"/>
    </location>
</feature>
<dbReference type="SMART" id="SM00181">
    <property type="entry name" value="EGF"/>
    <property type="match status" value="2"/>
</dbReference>
<dbReference type="PROSITE" id="PS50825">
    <property type="entry name" value="HYR"/>
    <property type="match status" value="1"/>
</dbReference>
<dbReference type="SUPFAM" id="SSF63825">
    <property type="entry name" value="YWTD domain"/>
    <property type="match status" value="2"/>
</dbReference>
<dbReference type="Gene3D" id="2.10.50.10">
    <property type="entry name" value="Tumor Necrosis Factor Receptor, subunit A, domain 2"/>
    <property type="match status" value="1"/>
</dbReference>
<accession>A0A6P4ZVJ0</accession>
<evidence type="ECO:0000313" key="13">
    <source>
        <dbReference type="Proteomes" id="UP000515135"/>
    </source>
</evidence>
<evidence type="ECO:0000259" key="11">
    <source>
        <dbReference type="PROSITE" id="PS50825"/>
    </source>
</evidence>
<dbReference type="RefSeq" id="XP_019645220.1">
    <property type="nucleotide sequence ID" value="XM_019789661.1"/>
</dbReference>
<keyword evidence="5" id="KW-0325">Glycoprotein</keyword>
<evidence type="ECO:0000256" key="10">
    <source>
        <dbReference type="SAM" id="SignalP"/>
    </source>
</evidence>
<dbReference type="GO" id="GO:0005509">
    <property type="term" value="F:calcium ion binding"/>
    <property type="evidence" value="ECO:0007669"/>
    <property type="project" value="InterPro"/>
</dbReference>
<dbReference type="SMART" id="SM00135">
    <property type="entry name" value="LY"/>
    <property type="match status" value="9"/>
</dbReference>
<feature type="repeat" description="LDL-receptor class B" evidence="7">
    <location>
        <begin position="81"/>
        <end position="123"/>
    </location>
</feature>
<keyword evidence="9" id="KW-0812">Transmembrane</keyword>
<dbReference type="OrthoDB" id="9977707at2759"/>
<dbReference type="SUPFAM" id="SSF57535">
    <property type="entry name" value="Complement control module/SCR domain"/>
    <property type="match status" value="1"/>
</dbReference>
<evidence type="ECO:0000256" key="6">
    <source>
        <dbReference type="PROSITE-ProRule" id="PRU00302"/>
    </source>
</evidence>
<gene>
    <name evidence="14" type="primary">LOC109485957</name>
</gene>
<dbReference type="PROSITE" id="PS51120">
    <property type="entry name" value="LDLRB"/>
    <property type="match status" value="3"/>
</dbReference>
<feature type="region of interest" description="Disordered" evidence="8">
    <location>
        <begin position="1118"/>
        <end position="1163"/>
    </location>
</feature>
<comment type="caution">
    <text evidence="6">Lacks conserved residue(s) required for the propagation of feature annotation.</text>
</comment>
<dbReference type="GO" id="GO:0042813">
    <property type="term" value="F:Wnt receptor activity"/>
    <property type="evidence" value="ECO:0007669"/>
    <property type="project" value="TreeGrafter"/>
</dbReference>
<dbReference type="PANTHER" id="PTHR46513:SF13">
    <property type="entry name" value="EGF-LIKE DOMAIN-CONTAINING PROTEIN"/>
    <property type="match status" value="1"/>
</dbReference>
<dbReference type="FunFam" id="2.120.10.30:FF:000241">
    <property type="entry name" value="Low-density lipoprotein receptor-related protein 6"/>
    <property type="match status" value="2"/>
</dbReference>
<evidence type="ECO:0000256" key="8">
    <source>
        <dbReference type="SAM" id="MobiDB-lite"/>
    </source>
</evidence>
<keyword evidence="3" id="KW-0677">Repeat</keyword>
<dbReference type="GO" id="GO:0060070">
    <property type="term" value="P:canonical Wnt signaling pathway"/>
    <property type="evidence" value="ECO:0007669"/>
    <property type="project" value="TreeGrafter"/>
</dbReference>
<dbReference type="Pfam" id="PF14670">
    <property type="entry name" value="FXa_inhibition"/>
    <property type="match status" value="1"/>
</dbReference>